<evidence type="ECO:0000256" key="4">
    <source>
        <dbReference type="ARBA" id="ARBA00022723"/>
    </source>
</evidence>
<evidence type="ECO:0000256" key="6">
    <source>
        <dbReference type="ARBA" id="ARBA00022842"/>
    </source>
</evidence>
<dbReference type="InterPro" id="IPR036649">
    <property type="entry name" value="Pyrophosphatase_sf"/>
</dbReference>
<dbReference type="InterPro" id="IPR008162">
    <property type="entry name" value="Pyrophosphatase"/>
</dbReference>
<comment type="cofactor">
    <cofactor evidence="1">
        <name>Mg(2+)</name>
        <dbReference type="ChEBI" id="CHEBI:18420"/>
    </cofactor>
</comment>
<dbReference type="EMBL" id="LT598452">
    <property type="protein sequence ID" value="SCV01824.1"/>
    <property type="molecule type" value="Genomic_DNA"/>
</dbReference>
<dbReference type="PROSITE" id="PS00387">
    <property type="entry name" value="PPASE"/>
    <property type="match status" value="1"/>
</dbReference>
<evidence type="ECO:0000313" key="8">
    <source>
        <dbReference type="EMBL" id="SCV01824.1"/>
    </source>
</evidence>
<evidence type="ECO:0000313" key="9">
    <source>
        <dbReference type="Proteomes" id="UP000189911"/>
    </source>
</evidence>
<dbReference type="GO" id="GO:0005737">
    <property type="term" value="C:cytoplasm"/>
    <property type="evidence" value="ECO:0007669"/>
    <property type="project" value="InterPro"/>
</dbReference>
<gene>
    <name evidence="8" type="ORF">LANO_0F13718G</name>
</gene>
<comment type="similarity">
    <text evidence="2">Belongs to the PPase family.</text>
</comment>
<keyword evidence="4" id="KW-0479">Metal-binding</keyword>
<dbReference type="FunFam" id="3.90.80.10:FF:000007">
    <property type="entry name" value="Inorganic pyrophosphatase, mitochondrial"/>
    <property type="match status" value="1"/>
</dbReference>
<dbReference type="GO" id="GO:0004427">
    <property type="term" value="F:inorganic diphosphate phosphatase activity"/>
    <property type="evidence" value="ECO:0007669"/>
    <property type="project" value="UniProtKB-EC"/>
</dbReference>
<name>A0A1G4KBX7_9SACH</name>
<dbReference type="GO" id="GO:0000287">
    <property type="term" value="F:magnesium ion binding"/>
    <property type="evidence" value="ECO:0007669"/>
    <property type="project" value="InterPro"/>
</dbReference>
<dbReference type="EC" id="3.6.1.1" evidence="3"/>
<dbReference type="CDD" id="cd00412">
    <property type="entry name" value="pyrophosphatase"/>
    <property type="match status" value="1"/>
</dbReference>
<dbReference type="Pfam" id="PF00719">
    <property type="entry name" value="Pyrophosphatase"/>
    <property type="match status" value="1"/>
</dbReference>
<evidence type="ECO:0000256" key="3">
    <source>
        <dbReference type="ARBA" id="ARBA00012146"/>
    </source>
</evidence>
<evidence type="ECO:0000256" key="7">
    <source>
        <dbReference type="ARBA" id="ARBA00032535"/>
    </source>
</evidence>
<organism evidence="8 9">
    <name type="scientific">Lachancea nothofagi CBS 11611</name>
    <dbReference type="NCBI Taxonomy" id="1266666"/>
    <lineage>
        <taxon>Eukaryota</taxon>
        <taxon>Fungi</taxon>
        <taxon>Dikarya</taxon>
        <taxon>Ascomycota</taxon>
        <taxon>Saccharomycotina</taxon>
        <taxon>Saccharomycetes</taxon>
        <taxon>Saccharomycetales</taxon>
        <taxon>Saccharomycetaceae</taxon>
        <taxon>Lachancea</taxon>
    </lineage>
</organism>
<sequence>MMRRFNSLREPLRRLLMTNSHLEAPFYGKIVRGSKFTPEFAQYLKLPNGEVGSYFHDISLDLDKQRRTVNMVVEVPRWSNAKFEISKELSFNPIVQDNKSGKVRFVDNVFPAHGFIHNYGAIPQTWEDPTAVSSHEGVTEIKGDNDPLDCCEIGSAVLSMGDIKKVKILGSLALIDQGELDWKILVINVEDPLAHKIENIEDVETHFPQLLEATRNWFRNYKIPTGKPANEFAFDGRYRGVEETLAVIEECHDSWGKLLRESVTDEKLPQIKRAGSGVVYESNELPDAPVPPEVGKWHYINN</sequence>
<dbReference type="SUPFAM" id="SSF50324">
    <property type="entry name" value="Inorganic pyrophosphatase"/>
    <property type="match status" value="1"/>
</dbReference>
<reference evidence="9" key="1">
    <citation type="submission" date="2016-03" db="EMBL/GenBank/DDBJ databases">
        <authorList>
            <person name="Devillers Hugo."/>
        </authorList>
    </citation>
    <scope>NUCLEOTIDE SEQUENCE [LARGE SCALE GENOMIC DNA]</scope>
</reference>
<keyword evidence="9" id="KW-1185">Reference proteome</keyword>
<protein>
    <recommendedName>
        <fullName evidence="3">inorganic diphosphatase</fullName>
        <ecNumber evidence="3">3.6.1.1</ecNumber>
    </recommendedName>
    <alternativeName>
        <fullName evidence="7">Pyrophosphate phospho-hydrolase</fullName>
    </alternativeName>
</protein>
<dbReference type="GO" id="GO:0006796">
    <property type="term" value="P:phosphate-containing compound metabolic process"/>
    <property type="evidence" value="ECO:0007669"/>
    <property type="project" value="InterPro"/>
</dbReference>
<keyword evidence="5" id="KW-0378">Hydrolase</keyword>
<accession>A0A1G4KBX7</accession>
<evidence type="ECO:0000256" key="5">
    <source>
        <dbReference type="ARBA" id="ARBA00022801"/>
    </source>
</evidence>
<keyword evidence="6" id="KW-0460">Magnesium</keyword>
<evidence type="ECO:0000256" key="2">
    <source>
        <dbReference type="ARBA" id="ARBA00006220"/>
    </source>
</evidence>
<dbReference type="PANTHER" id="PTHR10286">
    <property type="entry name" value="INORGANIC PYROPHOSPHATASE"/>
    <property type="match status" value="1"/>
</dbReference>
<proteinExistence type="inferred from homology"/>
<evidence type="ECO:0000256" key="1">
    <source>
        <dbReference type="ARBA" id="ARBA00001946"/>
    </source>
</evidence>
<dbReference type="AlphaFoldDB" id="A0A1G4KBX7"/>
<dbReference type="Proteomes" id="UP000189911">
    <property type="component" value="Chromosome F"/>
</dbReference>
<dbReference type="OrthoDB" id="1608002at2759"/>
<dbReference type="Gene3D" id="3.90.80.10">
    <property type="entry name" value="Inorganic pyrophosphatase"/>
    <property type="match status" value="1"/>
</dbReference>